<proteinExistence type="predicted"/>
<keyword evidence="3" id="KW-1185">Reference proteome</keyword>
<dbReference type="AlphaFoldDB" id="A0A9P8ANM5"/>
<dbReference type="OrthoDB" id="10519621at2759"/>
<dbReference type="EMBL" id="MU250555">
    <property type="protein sequence ID" value="KAG7441906.1"/>
    <property type="molecule type" value="Genomic_DNA"/>
</dbReference>
<organism evidence="2 3">
    <name type="scientific">Guyanagaster necrorhizus</name>
    <dbReference type="NCBI Taxonomy" id="856835"/>
    <lineage>
        <taxon>Eukaryota</taxon>
        <taxon>Fungi</taxon>
        <taxon>Dikarya</taxon>
        <taxon>Basidiomycota</taxon>
        <taxon>Agaricomycotina</taxon>
        <taxon>Agaricomycetes</taxon>
        <taxon>Agaricomycetidae</taxon>
        <taxon>Agaricales</taxon>
        <taxon>Marasmiineae</taxon>
        <taxon>Physalacriaceae</taxon>
        <taxon>Guyanagaster</taxon>
    </lineage>
</organism>
<protein>
    <submittedName>
        <fullName evidence="2">Uncharacterized protein</fullName>
    </submittedName>
</protein>
<comment type="caution">
    <text evidence="2">The sequence shown here is derived from an EMBL/GenBank/DDBJ whole genome shotgun (WGS) entry which is preliminary data.</text>
</comment>
<keyword evidence="1" id="KW-1133">Transmembrane helix</keyword>
<dbReference type="RefSeq" id="XP_043035406.1">
    <property type="nucleotide sequence ID" value="XM_043180978.1"/>
</dbReference>
<dbReference type="GeneID" id="66103274"/>
<gene>
    <name evidence="2" type="ORF">BT62DRAFT_459184</name>
</gene>
<sequence>MFGKSPQISDQVRVLPLHSIMLIKYEASAAEHLAPLISSVSFLQAIRFAHLKWTMVPQALRDVLPSHVFQSITHHYVDINTSNQCSLISGSHNSLKNLEVGVTRGNISFQHIMGFSSPRIMNLSLGTICASTIIFAELVLFSFI</sequence>
<accession>A0A9P8ANM5</accession>
<evidence type="ECO:0000256" key="1">
    <source>
        <dbReference type="SAM" id="Phobius"/>
    </source>
</evidence>
<dbReference type="Proteomes" id="UP000812287">
    <property type="component" value="Unassembled WGS sequence"/>
</dbReference>
<evidence type="ECO:0000313" key="2">
    <source>
        <dbReference type="EMBL" id="KAG7441906.1"/>
    </source>
</evidence>
<name>A0A9P8ANM5_9AGAR</name>
<evidence type="ECO:0000313" key="3">
    <source>
        <dbReference type="Proteomes" id="UP000812287"/>
    </source>
</evidence>
<keyword evidence="1" id="KW-0472">Membrane</keyword>
<reference evidence="2" key="1">
    <citation type="submission" date="2020-11" db="EMBL/GenBank/DDBJ databases">
        <title>Adaptations for nitrogen fixation in a non-lichenized fungal sporocarp promotes dispersal by wood-feeding termites.</title>
        <authorList>
            <consortium name="DOE Joint Genome Institute"/>
            <person name="Koch R.A."/>
            <person name="Yoon G."/>
            <person name="Arayal U."/>
            <person name="Lail K."/>
            <person name="Amirebrahimi M."/>
            <person name="Labutti K."/>
            <person name="Lipzen A."/>
            <person name="Riley R."/>
            <person name="Barry K."/>
            <person name="Henrissat B."/>
            <person name="Grigoriev I.V."/>
            <person name="Herr J.R."/>
            <person name="Aime M.C."/>
        </authorList>
    </citation>
    <scope>NUCLEOTIDE SEQUENCE</scope>
    <source>
        <strain evidence="2">MCA 3950</strain>
    </source>
</reference>
<keyword evidence="1" id="KW-0812">Transmembrane</keyword>
<feature type="transmembrane region" description="Helical" evidence="1">
    <location>
        <begin position="120"/>
        <end position="143"/>
    </location>
</feature>